<protein>
    <submittedName>
        <fullName evidence="1">Uncharacterized protein</fullName>
    </submittedName>
</protein>
<sequence length="96" mass="10665">MITALSSSSSCWISSNDDSKAVDLLFGLASIVPEIVITVCMTNNNSVVSDDARCRRFIPRETETSEKRTRNKEEYKCSKPCVIGRDPETDTKLLSC</sequence>
<dbReference type="Proteomes" id="UP000053105">
    <property type="component" value="Unassembled WGS sequence"/>
</dbReference>
<proteinExistence type="predicted"/>
<name>A0A0N0BI40_9HYME</name>
<reference evidence="1 2" key="1">
    <citation type="submission" date="2015-07" db="EMBL/GenBank/DDBJ databases">
        <title>The genome of Melipona quadrifasciata.</title>
        <authorList>
            <person name="Pan H."/>
            <person name="Kapheim K."/>
        </authorList>
    </citation>
    <scope>NUCLEOTIDE SEQUENCE [LARGE SCALE GENOMIC DNA]</scope>
    <source>
        <strain evidence="1">0111107301</strain>
        <tissue evidence="1">Whole body</tissue>
    </source>
</reference>
<gene>
    <name evidence="1" type="ORF">WN51_10506</name>
</gene>
<keyword evidence="2" id="KW-1185">Reference proteome</keyword>
<accession>A0A0N0BI40</accession>
<evidence type="ECO:0000313" key="1">
    <source>
        <dbReference type="EMBL" id="KOX77112.1"/>
    </source>
</evidence>
<dbReference type="EMBL" id="KQ435736">
    <property type="protein sequence ID" value="KOX77112.1"/>
    <property type="molecule type" value="Genomic_DNA"/>
</dbReference>
<dbReference type="AlphaFoldDB" id="A0A0N0BI40"/>
<organism evidence="1 2">
    <name type="scientific">Melipona quadrifasciata</name>
    <dbReference type="NCBI Taxonomy" id="166423"/>
    <lineage>
        <taxon>Eukaryota</taxon>
        <taxon>Metazoa</taxon>
        <taxon>Ecdysozoa</taxon>
        <taxon>Arthropoda</taxon>
        <taxon>Hexapoda</taxon>
        <taxon>Insecta</taxon>
        <taxon>Pterygota</taxon>
        <taxon>Neoptera</taxon>
        <taxon>Endopterygota</taxon>
        <taxon>Hymenoptera</taxon>
        <taxon>Apocrita</taxon>
        <taxon>Aculeata</taxon>
        <taxon>Apoidea</taxon>
        <taxon>Anthophila</taxon>
        <taxon>Apidae</taxon>
        <taxon>Melipona</taxon>
    </lineage>
</organism>
<evidence type="ECO:0000313" key="2">
    <source>
        <dbReference type="Proteomes" id="UP000053105"/>
    </source>
</evidence>